<dbReference type="OrthoDB" id="8759010at2"/>
<keyword evidence="1" id="KW-1133">Transmembrane helix</keyword>
<reference evidence="2 3" key="1">
    <citation type="submission" date="2019-11" db="EMBL/GenBank/DDBJ databases">
        <title>Draft Genome Sequences of Six Type Strains of the Genus Massilia.</title>
        <authorList>
            <person name="Miess H."/>
            <person name="Frediansyah A."/>
            <person name="Goeker M."/>
            <person name="Gross H."/>
        </authorList>
    </citation>
    <scope>NUCLEOTIDE SEQUENCE [LARGE SCALE GENOMIC DNA]</scope>
    <source>
        <strain evidence="2 3">DSM 17513</strain>
    </source>
</reference>
<feature type="transmembrane region" description="Helical" evidence="1">
    <location>
        <begin position="122"/>
        <end position="141"/>
    </location>
</feature>
<dbReference type="RefSeq" id="WP_155711552.1">
    <property type="nucleotide sequence ID" value="NZ_BMWU01000015.1"/>
</dbReference>
<keyword evidence="1" id="KW-0812">Transmembrane</keyword>
<dbReference type="AlphaFoldDB" id="A0A6I3XW08"/>
<feature type="transmembrane region" description="Helical" evidence="1">
    <location>
        <begin position="55"/>
        <end position="75"/>
    </location>
</feature>
<sequence>MTHIARPPATTHRTSLVPAWLFALTTLLSVAVALVSYRYLGAAPEIPEQIGANRFVSPWLVVHAGSAATALLLGPTQFSRKLRARRAALHRWMGRVYVLGCMAGGVSGLVLAAGASTGIPTVMGFGSLALAWLGSTGLAWYRAVHGDIGEHRAWMVRSFALTLAAVTLRVYLAILGIFELPFITGYQAISFLCWMPNLMLAEWLIRRRRARA</sequence>
<feature type="transmembrane region" description="Helical" evidence="1">
    <location>
        <begin position="153"/>
        <end position="178"/>
    </location>
</feature>
<feature type="transmembrane region" description="Helical" evidence="1">
    <location>
        <begin position="20"/>
        <end position="40"/>
    </location>
</feature>
<accession>A0A6I3XW08</accession>
<evidence type="ECO:0000313" key="3">
    <source>
        <dbReference type="Proteomes" id="UP000431684"/>
    </source>
</evidence>
<name>A0A6I3XW08_9BURK</name>
<gene>
    <name evidence="2" type="ORF">GJV26_26200</name>
</gene>
<organism evidence="2 3">
    <name type="scientific">Pseudoduganella dura</name>
    <dbReference type="NCBI Taxonomy" id="321982"/>
    <lineage>
        <taxon>Bacteria</taxon>
        <taxon>Pseudomonadati</taxon>
        <taxon>Pseudomonadota</taxon>
        <taxon>Betaproteobacteria</taxon>
        <taxon>Burkholderiales</taxon>
        <taxon>Oxalobacteraceae</taxon>
        <taxon>Telluria group</taxon>
        <taxon>Pseudoduganella</taxon>
    </lineage>
</organism>
<proteinExistence type="predicted"/>
<dbReference type="Proteomes" id="UP000431684">
    <property type="component" value="Unassembled WGS sequence"/>
</dbReference>
<comment type="caution">
    <text evidence="2">The sequence shown here is derived from an EMBL/GenBank/DDBJ whole genome shotgun (WGS) entry which is preliminary data.</text>
</comment>
<keyword evidence="3" id="KW-1185">Reference proteome</keyword>
<feature type="transmembrane region" description="Helical" evidence="1">
    <location>
        <begin position="184"/>
        <end position="205"/>
    </location>
</feature>
<keyword evidence="1" id="KW-0472">Membrane</keyword>
<dbReference type="EMBL" id="WNWM01000002">
    <property type="protein sequence ID" value="MUI15925.1"/>
    <property type="molecule type" value="Genomic_DNA"/>
</dbReference>
<feature type="transmembrane region" description="Helical" evidence="1">
    <location>
        <begin position="96"/>
        <end position="116"/>
    </location>
</feature>
<dbReference type="Pfam" id="PF10067">
    <property type="entry name" value="DUF2306"/>
    <property type="match status" value="1"/>
</dbReference>
<dbReference type="InterPro" id="IPR018750">
    <property type="entry name" value="DUF2306_membrane"/>
</dbReference>
<protein>
    <submittedName>
        <fullName evidence="2">DUF2306 domain-containing protein</fullName>
    </submittedName>
</protein>
<evidence type="ECO:0000313" key="2">
    <source>
        <dbReference type="EMBL" id="MUI15925.1"/>
    </source>
</evidence>
<evidence type="ECO:0000256" key="1">
    <source>
        <dbReference type="SAM" id="Phobius"/>
    </source>
</evidence>